<dbReference type="SUPFAM" id="SSF46785">
    <property type="entry name" value="Winged helix' DNA-binding domain"/>
    <property type="match status" value="1"/>
</dbReference>
<dbReference type="InterPro" id="IPR036388">
    <property type="entry name" value="WH-like_DNA-bd_sf"/>
</dbReference>
<dbReference type="Pfam" id="PF07729">
    <property type="entry name" value="FCD"/>
    <property type="match status" value="1"/>
</dbReference>
<dbReference type="GO" id="GO:0003677">
    <property type="term" value="F:DNA binding"/>
    <property type="evidence" value="ECO:0007669"/>
    <property type="project" value="UniProtKB-KW"/>
</dbReference>
<evidence type="ECO:0000313" key="6">
    <source>
        <dbReference type="Proteomes" id="UP000236743"/>
    </source>
</evidence>
<dbReference type="RefSeq" id="WP_103871336.1">
    <property type="nucleotide sequence ID" value="NZ_FNUY01000002.1"/>
</dbReference>
<dbReference type="GO" id="GO:0003700">
    <property type="term" value="F:DNA-binding transcription factor activity"/>
    <property type="evidence" value="ECO:0007669"/>
    <property type="project" value="InterPro"/>
</dbReference>
<proteinExistence type="predicted"/>
<dbReference type="InterPro" id="IPR008920">
    <property type="entry name" value="TF_FadR/GntR_C"/>
</dbReference>
<dbReference type="InterPro" id="IPR011711">
    <property type="entry name" value="GntR_C"/>
</dbReference>
<dbReference type="InterPro" id="IPR000524">
    <property type="entry name" value="Tscrpt_reg_HTH_GntR"/>
</dbReference>
<dbReference type="OrthoDB" id="7347280at2"/>
<keyword evidence="2" id="KW-0238">DNA-binding</keyword>
<dbReference type="PRINTS" id="PR00035">
    <property type="entry name" value="HTHGNTR"/>
</dbReference>
<dbReference type="SMART" id="SM00345">
    <property type="entry name" value="HTH_GNTR"/>
    <property type="match status" value="1"/>
</dbReference>
<keyword evidence="6" id="KW-1185">Reference proteome</keyword>
<evidence type="ECO:0000256" key="3">
    <source>
        <dbReference type="ARBA" id="ARBA00023163"/>
    </source>
</evidence>
<evidence type="ECO:0000256" key="2">
    <source>
        <dbReference type="ARBA" id="ARBA00023125"/>
    </source>
</evidence>
<keyword evidence="1" id="KW-0805">Transcription regulation</keyword>
<dbReference type="AlphaFoldDB" id="A0A1H5UY35"/>
<dbReference type="PROSITE" id="PS50949">
    <property type="entry name" value="HTH_GNTR"/>
    <property type="match status" value="1"/>
</dbReference>
<dbReference type="SUPFAM" id="SSF48008">
    <property type="entry name" value="GntR ligand-binding domain-like"/>
    <property type="match status" value="1"/>
</dbReference>
<accession>A0A1H5UY35</accession>
<keyword evidence="3" id="KW-0804">Transcription</keyword>
<dbReference type="Gene3D" id="1.20.120.530">
    <property type="entry name" value="GntR ligand-binding domain-like"/>
    <property type="match status" value="1"/>
</dbReference>
<dbReference type="InterPro" id="IPR036390">
    <property type="entry name" value="WH_DNA-bd_sf"/>
</dbReference>
<dbReference type="SMART" id="SM00895">
    <property type="entry name" value="FCD"/>
    <property type="match status" value="1"/>
</dbReference>
<gene>
    <name evidence="5" type="ORF">SAMN04488115_10242</name>
</gene>
<dbReference type="Proteomes" id="UP000236743">
    <property type="component" value="Unassembled WGS sequence"/>
</dbReference>
<name>A0A1H5UY35_9HYPH</name>
<dbReference type="PANTHER" id="PTHR43537">
    <property type="entry name" value="TRANSCRIPTIONAL REGULATOR, GNTR FAMILY"/>
    <property type="match status" value="1"/>
</dbReference>
<dbReference type="CDD" id="cd07377">
    <property type="entry name" value="WHTH_GntR"/>
    <property type="match status" value="1"/>
</dbReference>
<protein>
    <submittedName>
        <fullName evidence="5">Transcriptional regulator, GntR family</fullName>
    </submittedName>
</protein>
<dbReference type="EMBL" id="FNUY01000002">
    <property type="protein sequence ID" value="SEF79127.1"/>
    <property type="molecule type" value="Genomic_DNA"/>
</dbReference>
<evidence type="ECO:0000313" key="5">
    <source>
        <dbReference type="EMBL" id="SEF79127.1"/>
    </source>
</evidence>
<sequence length="239" mass="26180">MIDNLARHPDETSSRLKSDSDSLAIYESLRSSIVDGQLRTGTRLPTERALASRFGAARNTVRRTMNQLADEGLIERHVGRGTFVARSKASGASEAAAEPNFSLGELLEARLMFEPTLAELVAERATDEDLAALSTYLEALRNATSWSEFKEAKYALHLAIIRASRNSFLISVFEQIIASRRKAGWGRPGGHPLPISAVREAAARDNAAIIDALRLRDAVKARELISGYLLRTLMSVSES</sequence>
<reference evidence="5 6" key="1">
    <citation type="submission" date="2016-10" db="EMBL/GenBank/DDBJ databases">
        <authorList>
            <person name="de Groot N.N."/>
        </authorList>
    </citation>
    <scope>NUCLEOTIDE SEQUENCE [LARGE SCALE GENOMIC DNA]</scope>
    <source>
        <strain evidence="5 6">DSM 26656</strain>
    </source>
</reference>
<dbReference type="Pfam" id="PF00392">
    <property type="entry name" value="GntR"/>
    <property type="match status" value="1"/>
</dbReference>
<feature type="domain" description="HTH gntR-type" evidence="4">
    <location>
        <begin position="19"/>
        <end position="87"/>
    </location>
</feature>
<evidence type="ECO:0000259" key="4">
    <source>
        <dbReference type="PROSITE" id="PS50949"/>
    </source>
</evidence>
<evidence type="ECO:0000256" key="1">
    <source>
        <dbReference type="ARBA" id="ARBA00023015"/>
    </source>
</evidence>
<organism evidence="5 6">
    <name type="scientific">Bosea lathyri</name>
    <dbReference type="NCBI Taxonomy" id="1036778"/>
    <lineage>
        <taxon>Bacteria</taxon>
        <taxon>Pseudomonadati</taxon>
        <taxon>Pseudomonadota</taxon>
        <taxon>Alphaproteobacteria</taxon>
        <taxon>Hyphomicrobiales</taxon>
        <taxon>Boseaceae</taxon>
        <taxon>Bosea</taxon>
    </lineage>
</organism>
<dbReference type="Gene3D" id="1.10.10.10">
    <property type="entry name" value="Winged helix-like DNA-binding domain superfamily/Winged helix DNA-binding domain"/>
    <property type="match status" value="1"/>
</dbReference>
<dbReference type="PANTHER" id="PTHR43537:SF5">
    <property type="entry name" value="UXU OPERON TRANSCRIPTIONAL REGULATOR"/>
    <property type="match status" value="1"/>
</dbReference>